<dbReference type="InterPro" id="IPR037264">
    <property type="entry name" value="TFIID_NTD2_sf"/>
</dbReference>
<feature type="region of interest" description="Disordered" evidence="9">
    <location>
        <begin position="250"/>
        <end position="272"/>
    </location>
</feature>
<comment type="caution">
    <text evidence="11">The sequence shown here is derived from an EMBL/GenBank/DDBJ whole genome shotgun (WGS) entry which is preliminary data.</text>
</comment>
<feature type="repeat" description="WD" evidence="8">
    <location>
        <begin position="399"/>
        <end position="440"/>
    </location>
</feature>
<comment type="similarity">
    <text evidence="2">Belongs to the WD repeat TAF5 family.</text>
</comment>
<evidence type="ECO:0000256" key="5">
    <source>
        <dbReference type="ARBA" id="ARBA00023015"/>
    </source>
</evidence>
<evidence type="ECO:0000256" key="6">
    <source>
        <dbReference type="ARBA" id="ARBA00023163"/>
    </source>
</evidence>
<reference evidence="11 12" key="1">
    <citation type="journal article" date="2023" name="BMC Biol.">
        <title>The compact genome of the sponge Oopsacas minuta (Hexactinellida) is lacking key metazoan core genes.</title>
        <authorList>
            <person name="Santini S."/>
            <person name="Schenkelaars Q."/>
            <person name="Jourda C."/>
            <person name="Duchesne M."/>
            <person name="Belahbib H."/>
            <person name="Rocher C."/>
            <person name="Selva M."/>
            <person name="Riesgo A."/>
            <person name="Vervoort M."/>
            <person name="Leys S.P."/>
            <person name="Kodjabachian L."/>
            <person name="Le Bivic A."/>
            <person name="Borchiellini C."/>
            <person name="Claverie J.M."/>
            <person name="Renard E."/>
        </authorList>
    </citation>
    <scope>NUCLEOTIDE SEQUENCE [LARGE SCALE GENOMIC DNA]</scope>
    <source>
        <strain evidence="11">SPO-2</strain>
    </source>
</reference>
<dbReference type="Gene3D" id="1.25.40.500">
    <property type="entry name" value="TFIID subunit TAF5, NTD2 domain"/>
    <property type="match status" value="1"/>
</dbReference>
<dbReference type="Gene3D" id="2.130.10.10">
    <property type="entry name" value="YVTN repeat-like/Quinoprotein amine dehydrogenase"/>
    <property type="match status" value="2"/>
</dbReference>
<dbReference type="InterPro" id="IPR036322">
    <property type="entry name" value="WD40_repeat_dom_sf"/>
</dbReference>
<accession>A0AAV7JNV4</accession>
<evidence type="ECO:0000256" key="4">
    <source>
        <dbReference type="ARBA" id="ARBA00022737"/>
    </source>
</evidence>
<dbReference type="InterPro" id="IPR020472">
    <property type="entry name" value="WD40_PAC1"/>
</dbReference>
<proteinExistence type="inferred from homology"/>
<feature type="compositionally biased region" description="Pro residues" evidence="9">
    <location>
        <begin position="254"/>
        <end position="265"/>
    </location>
</feature>
<dbReference type="InterPro" id="IPR001680">
    <property type="entry name" value="WD40_rpt"/>
</dbReference>
<dbReference type="SUPFAM" id="SSF50978">
    <property type="entry name" value="WD40 repeat-like"/>
    <property type="match status" value="1"/>
</dbReference>
<evidence type="ECO:0000259" key="10">
    <source>
        <dbReference type="Pfam" id="PF04494"/>
    </source>
</evidence>
<dbReference type="PROSITE" id="PS00678">
    <property type="entry name" value="WD_REPEATS_1"/>
    <property type="match status" value="1"/>
</dbReference>
<feature type="region of interest" description="Disordered" evidence="9">
    <location>
        <begin position="156"/>
        <end position="186"/>
    </location>
</feature>
<evidence type="ECO:0000256" key="1">
    <source>
        <dbReference type="ARBA" id="ARBA00004123"/>
    </source>
</evidence>
<dbReference type="GO" id="GO:0016251">
    <property type="term" value="F:RNA polymerase II general transcription initiation factor activity"/>
    <property type="evidence" value="ECO:0007669"/>
    <property type="project" value="TreeGrafter"/>
</dbReference>
<keyword evidence="4" id="KW-0677">Repeat</keyword>
<dbReference type="Proteomes" id="UP001165289">
    <property type="component" value="Unassembled WGS sequence"/>
</dbReference>
<dbReference type="InterPro" id="IPR015943">
    <property type="entry name" value="WD40/YVTN_repeat-like_dom_sf"/>
</dbReference>
<dbReference type="SMART" id="SM00320">
    <property type="entry name" value="WD40"/>
    <property type="match status" value="5"/>
</dbReference>
<dbReference type="InterPro" id="IPR019775">
    <property type="entry name" value="WD40_repeat_CS"/>
</dbReference>
<comment type="subcellular location">
    <subcellularLocation>
        <location evidence="1">Nucleus</location>
    </subcellularLocation>
</comment>
<evidence type="ECO:0000313" key="11">
    <source>
        <dbReference type="EMBL" id="KAI6650371.1"/>
    </source>
</evidence>
<protein>
    <recommendedName>
        <fullName evidence="10">TFIID subunit TAF5 NTD2 domain-containing protein</fullName>
    </recommendedName>
</protein>
<feature type="domain" description="TFIID subunit TAF5 NTD2" evidence="10">
    <location>
        <begin position="30"/>
        <end position="137"/>
    </location>
</feature>
<dbReference type="InterPro" id="IPR007582">
    <property type="entry name" value="TFIID_NTD2"/>
</dbReference>
<keyword evidence="12" id="KW-1185">Reference proteome</keyword>
<evidence type="ECO:0000256" key="8">
    <source>
        <dbReference type="PROSITE-ProRule" id="PRU00221"/>
    </source>
</evidence>
<feature type="repeat" description="WD" evidence="8">
    <location>
        <begin position="313"/>
        <end position="349"/>
    </location>
</feature>
<gene>
    <name evidence="11" type="ORF">LOD99_6047</name>
</gene>
<name>A0AAV7JNV4_9METZ</name>
<dbReference type="PROSITE" id="PS50294">
    <property type="entry name" value="WD_REPEATS_REGION"/>
    <property type="match status" value="3"/>
</dbReference>
<dbReference type="EMBL" id="JAKMXF010000312">
    <property type="protein sequence ID" value="KAI6650371.1"/>
    <property type="molecule type" value="Genomic_DNA"/>
</dbReference>
<dbReference type="CDD" id="cd00200">
    <property type="entry name" value="WD40"/>
    <property type="match status" value="1"/>
</dbReference>
<dbReference type="Pfam" id="PF04494">
    <property type="entry name" value="TFIID_NTD2"/>
    <property type="match status" value="1"/>
</dbReference>
<dbReference type="PANTHER" id="PTHR19879:SF1">
    <property type="entry name" value="CANNONBALL-RELATED"/>
    <property type="match status" value="1"/>
</dbReference>
<dbReference type="AlphaFoldDB" id="A0AAV7JNV4"/>
<dbReference type="GO" id="GO:0006367">
    <property type="term" value="P:transcription initiation at RNA polymerase II promoter"/>
    <property type="evidence" value="ECO:0007669"/>
    <property type="project" value="TreeGrafter"/>
</dbReference>
<feature type="compositionally biased region" description="Low complexity" evidence="9">
    <location>
        <begin position="169"/>
        <end position="186"/>
    </location>
</feature>
<dbReference type="PRINTS" id="PR00320">
    <property type="entry name" value="GPROTEINBRPT"/>
</dbReference>
<keyword evidence="3 8" id="KW-0853">WD repeat</keyword>
<sequence>MQSTLQELILRDQLATNSNSTVSPYSILNSNPESFATEFNLIVCFVKDSNKREELSSLLFPIFLHLSVFLSVSNPSLLREFSAQHSHNFSHKQLELLSQLPDISADLAAYTQHKYSVKLSNCAFTHLETFLTSHPDSCIHLPLQANIHIQVGSKECEEARKPQKRMSKSRSNISPSKRVSSSNSSLESIRGCVTQLSSLSPSPSVLHISLSATPSLPHSAEISFTKSLILSGHADGSLLVSPFSLPTSQLYPPDLSPSHPPPPPDTTRHLRGHSSPVYSVSISLSADWVISGSGDGTCRLWNLKDSGDCIAEYVGHQSPVWSVCLPKQIDSGYFASSSQDGTARLWSTELLYPLRIFSGHCSGVNCVDLHPNCVYLATGGQDGSCRLWNSQDGACVRLLTGGRSAVTCLSFSPDGKLVATGCQEGVVRVWNIAESKVIREFRASERIISKVDFSSDSNSISAISHDKTLRLFDLSNSQINSPYLTVSTGRNMPIYCCFRKVNLCALISIENVLL</sequence>
<keyword evidence="5" id="KW-0805">Transcription regulation</keyword>
<evidence type="ECO:0000256" key="3">
    <source>
        <dbReference type="ARBA" id="ARBA00022574"/>
    </source>
</evidence>
<keyword evidence="6" id="KW-0804">Transcription</keyword>
<dbReference type="GO" id="GO:0005669">
    <property type="term" value="C:transcription factor TFIID complex"/>
    <property type="evidence" value="ECO:0007669"/>
    <property type="project" value="TreeGrafter"/>
</dbReference>
<evidence type="ECO:0000313" key="12">
    <source>
        <dbReference type="Proteomes" id="UP001165289"/>
    </source>
</evidence>
<feature type="repeat" description="WD" evidence="8">
    <location>
        <begin position="270"/>
        <end position="304"/>
    </location>
</feature>
<feature type="repeat" description="WD" evidence="8">
    <location>
        <begin position="357"/>
        <end position="398"/>
    </location>
</feature>
<evidence type="ECO:0000256" key="7">
    <source>
        <dbReference type="ARBA" id="ARBA00023242"/>
    </source>
</evidence>
<dbReference type="Pfam" id="PF00400">
    <property type="entry name" value="WD40"/>
    <property type="match status" value="5"/>
</dbReference>
<evidence type="ECO:0000256" key="9">
    <source>
        <dbReference type="SAM" id="MobiDB-lite"/>
    </source>
</evidence>
<organism evidence="11 12">
    <name type="scientific">Oopsacas minuta</name>
    <dbReference type="NCBI Taxonomy" id="111878"/>
    <lineage>
        <taxon>Eukaryota</taxon>
        <taxon>Metazoa</taxon>
        <taxon>Porifera</taxon>
        <taxon>Hexactinellida</taxon>
        <taxon>Hexasterophora</taxon>
        <taxon>Lyssacinosida</taxon>
        <taxon>Leucopsacidae</taxon>
        <taxon>Oopsacas</taxon>
    </lineage>
</organism>
<keyword evidence="7" id="KW-0539">Nucleus</keyword>
<evidence type="ECO:0000256" key="2">
    <source>
        <dbReference type="ARBA" id="ARBA00009435"/>
    </source>
</evidence>
<dbReference type="SUPFAM" id="SSF160897">
    <property type="entry name" value="Taf5 N-terminal domain-like"/>
    <property type="match status" value="1"/>
</dbReference>
<dbReference type="PROSITE" id="PS50082">
    <property type="entry name" value="WD_REPEATS_2"/>
    <property type="match status" value="4"/>
</dbReference>
<dbReference type="PANTHER" id="PTHR19879">
    <property type="entry name" value="TRANSCRIPTION INITIATION FACTOR TFIID"/>
    <property type="match status" value="1"/>
</dbReference>